<proteinExistence type="predicted"/>
<dbReference type="AlphaFoldDB" id="A0A6P8H6K4"/>
<accession>A0A6P8H6K4</accession>
<gene>
    <name evidence="2" type="primary">LOC116289274</name>
</gene>
<dbReference type="OrthoDB" id="10277436at2759"/>
<reference evidence="2" key="1">
    <citation type="submission" date="2025-08" db="UniProtKB">
        <authorList>
            <consortium name="RefSeq"/>
        </authorList>
    </citation>
    <scope>IDENTIFICATION</scope>
    <source>
        <tissue evidence="2">Tentacle</tissue>
    </source>
</reference>
<protein>
    <submittedName>
        <fullName evidence="2">Uncharacterized protein LOC116289274 isoform X1</fullName>
    </submittedName>
</protein>
<sequence>MAEKKIHQMDIVWCANHEGGCKWIGQEKHLAEDHANRCNFRRIICSCCNVTIPKGYYYSHILHCCRNRMDGSHHDEWLSSLDPCPNSHLGCKWRGTPAMLIKVHQFQCNKEFKPCAVCGEICLKGQLSSHILNDCSLRLSHVEGTFGDGICTFNAKSIEEKMDTTEPNEEKAMDVDE</sequence>
<organism evidence="1 2">
    <name type="scientific">Actinia tenebrosa</name>
    <name type="common">Australian red waratah sea anemone</name>
    <dbReference type="NCBI Taxonomy" id="6105"/>
    <lineage>
        <taxon>Eukaryota</taxon>
        <taxon>Metazoa</taxon>
        <taxon>Cnidaria</taxon>
        <taxon>Anthozoa</taxon>
        <taxon>Hexacorallia</taxon>
        <taxon>Actiniaria</taxon>
        <taxon>Actiniidae</taxon>
        <taxon>Actinia</taxon>
    </lineage>
</organism>
<dbReference type="SUPFAM" id="SSF49599">
    <property type="entry name" value="TRAF domain-like"/>
    <property type="match status" value="2"/>
</dbReference>
<evidence type="ECO:0000313" key="2">
    <source>
        <dbReference type="RefSeq" id="XP_031552029.1"/>
    </source>
</evidence>
<dbReference type="RefSeq" id="XP_031552029.1">
    <property type="nucleotide sequence ID" value="XM_031696169.1"/>
</dbReference>
<dbReference type="InParanoid" id="A0A6P8H6K4"/>
<keyword evidence="1" id="KW-1185">Reference proteome</keyword>
<dbReference type="Proteomes" id="UP000515163">
    <property type="component" value="Unplaced"/>
</dbReference>
<name>A0A6P8H6K4_ACTTE</name>
<dbReference type="GeneID" id="116289274"/>
<evidence type="ECO:0000313" key="1">
    <source>
        <dbReference type="Proteomes" id="UP000515163"/>
    </source>
</evidence>
<dbReference type="KEGG" id="aten:116289274"/>